<dbReference type="GO" id="GO:0000976">
    <property type="term" value="F:transcription cis-regulatory region binding"/>
    <property type="evidence" value="ECO:0007669"/>
    <property type="project" value="TreeGrafter"/>
</dbReference>
<dbReference type="FunFam" id="1.10.10.10:FF:000005">
    <property type="entry name" value="Two-component system response regulator"/>
    <property type="match status" value="1"/>
</dbReference>
<dbReference type="AlphaFoldDB" id="A0A1X0AJ86"/>
<organism evidence="10 11">
    <name type="scientific">Mycobacterium aquaticum</name>
    <dbReference type="NCBI Taxonomy" id="1927124"/>
    <lineage>
        <taxon>Bacteria</taxon>
        <taxon>Bacillati</taxon>
        <taxon>Actinomycetota</taxon>
        <taxon>Actinomycetes</taxon>
        <taxon>Mycobacteriales</taxon>
        <taxon>Mycobacteriaceae</taxon>
        <taxon>Mycobacterium</taxon>
    </lineage>
</organism>
<feature type="modified residue" description="4-aspartylphosphate" evidence="6">
    <location>
        <position position="51"/>
    </location>
</feature>
<evidence type="ECO:0000313" key="11">
    <source>
        <dbReference type="Proteomes" id="UP000192448"/>
    </source>
</evidence>
<dbReference type="Pfam" id="PF00072">
    <property type="entry name" value="Response_reg"/>
    <property type="match status" value="1"/>
</dbReference>
<keyword evidence="3" id="KW-0805">Transcription regulation</keyword>
<keyword evidence="4 7" id="KW-0238">DNA-binding</keyword>
<dbReference type="EMBL" id="MVHF01000034">
    <property type="protein sequence ID" value="ORA29908.1"/>
    <property type="molecule type" value="Genomic_DNA"/>
</dbReference>
<dbReference type="SMART" id="SM00448">
    <property type="entry name" value="REC"/>
    <property type="match status" value="1"/>
</dbReference>
<gene>
    <name evidence="10" type="ORF">BST13_26600</name>
</gene>
<name>A0A1X0AJ86_9MYCO</name>
<dbReference type="GO" id="GO:0005829">
    <property type="term" value="C:cytosol"/>
    <property type="evidence" value="ECO:0007669"/>
    <property type="project" value="TreeGrafter"/>
</dbReference>
<evidence type="ECO:0000256" key="4">
    <source>
        <dbReference type="ARBA" id="ARBA00023125"/>
    </source>
</evidence>
<evidence type="ECO:0000256" key="5">
    <source>
        <dbReference type="ARBA" id="ARBA00023163"/>
    </source>
</evidence>
<reference evidence="10 11" key="1">
    <citation type="submission" date="2017-02" db="EMBL/GenBank/DDBJ databases">
        <title>The new phylogeny of genus Mycobacterium.</title>
        <authorList>
            <person name="Tortoli E."/>
            <person name="Trovato A."/>
            <person name="Cirillo D.M."/>
        </authorList>
    </citation>
    <scope>NUCLEOTIDE SEQUENCE [LARGE SCALE GENOMIC DNA]</scope>
    <source>
        <strain evidence="10 11">RW6</strain>
    </source>
</reference>
<evidence type="ECO:0000259" key="8">
    <source>
        <dbReference type="PROSITE" id="PS50110"/>
    </source>
</evidence>
<feature type="domain" description="OmpR/PhoB-type" evidence="9">
    <location>
        <begin position="124"/>
        <end position="221"/>
    </location>
</feature>
<dbReference type="InterPro" id="IPR001789">
    <property type="entry name" value="Sig_transdc_resp-reg_receiver"/>
</dbReference>
<dbReference type="SUPFAM" id="SSF52172">
    <property type="entry name" value="CheY-like"/>
    <property type="match status" value="1"/>
</dbReference>
<comment type="caution">
    <text evidence="10">The sequence shown here is derived from an EMBL/GenBank/DDBJ whole genome shotgun (WGS) entry which is preliminary data.</text>
</comment>
<dbReference type="GO" id="GO:0006355">
    <property type="term" value="P:regulation of DNA-templated transcription"/>
    <property type="evidence" value="ECO:0007669"/>
    <property type="project" value="InterPro"/>
</dbReference>
<sequence length="236" mass="26234">MKVLIVEDEQRLAGALCRGLQAEGYVVVHASTGTDGMRQATAHEYDAILLDIMLPGLDGYEMLRRMRAQQVWTPVLVLTAKDEDDAQVKAFDLGADDYLTKPFSFTILVARLRALIRRGAPRRPVVLTAGNLSLDPARRIVERESTAIDLTPREYGLLEFLMRNKDAVVTKSEIRENVWANQTGGDNTVEIYIGYLRRKIDLPFGTNTIQTVRGFGYRINSPASAHSGSPMVDAVL</sequence>
<dbReference type="SMART" id="SM00862">
    <property type="entry name" value="Trans_reg_C"/>
    <property type="match status" value="1"/>
</dbReference>
<keyword evidence="1 6" id="KW-0597">Phosphoprotein</keyword>
<dbReference type="GO" id="GO:0032993">
    <property type="term" value="C:protein-DNA complex"/>
    <property type="evidence" value="ECO:0007669"/>
    <property type="project" value="TreeGrafter"/>
</dbReference>
<evidence type="ECO:0000256" key="3">
    <source>
        <dbReference type="ARBA" id="ARBA00023015"/>
    </source>
</evidence>
<dbReference type="Gene3D" id="3.40.50.2300">
    <property type="match status" value="1"/>
</dbReference>
<dbReference type="CDD" id="cd00383">
    <property type="entry name" value="trans_reg_C"/>
    <property type="match status" value="1"/>
</dbReference>
<dbReference type="Gene3D" id="6.10.250.690">
    <property type="match status" value="1"/>
</dbReference>
<dbReference type="Proteomes" id="UP000192448">
    <property type="component" value="Unassembled WGS sequence"/>
</dbReference>
<dbReference type="STRING" id="1927124.BST13_26600"/>
<dbReference type="FunFam" id="3.40.50.2300:FF:000001">
    <property type="entry name" value="DNA-binding response regulator PhoB"/>
    <property type="match status" value="1"/>
</dbReference>
<keyword evidence="5" id="KW-0804">Transcription</keyword>
<accession>A0A1X0AJ86</accession>
<dbReference type="InterPro" id="IPR001867">
    <property type="entry name" value="OmpR/PhoB-type_DNA-bd"/>
</dbReference>
<evidence type="ECO:0000256" key="2">
    <source>
        <dbReference type="ARBA" id="ARBA00023012"/>
    </source>
</evidence>
<dbReference type="GO" id="GO:0000156">
    <property type="term" value="F:phosphorelay response regulator activity"/>
    <property type="evidence" value="ECO:0007669"/>
    <property type="project" value="TreeGrafter"/>
</dbReference>
<evidence type="ECO:0000256" key="6">
    <source>
        <dbReference type="PROSITE-ProRule" id="PRU00169"/>
    </source>
</evidence>
<dbReference type="PROSITE" id="PS50110">
    <property type="entry name" value="RESPONSE_REGULATORY"/>
    <property type="match status" value="1"/>
</dbReference>
<feature type="DNA-binding region" description="OmpR/PhoB-type" evidence="7">
    <location>
        <begin position="124"/>
        <end position="221"/>
    </location>
</feature>
<dbReference type="PROSITE" id="PS51755">
    <property type="entry name" value="OMPR_PHOB"/>
    <property type="match status" value="1"/>
</dbReference>
<dbReference type="Pfam" id="PF00486">
    <property type="entry name" value="Trans_reg_C"/>
    <property type="match status" value="1"/>
</dbReference>
<dbReference type="InterPro" id="IPR011006">
    <property type="entry name" value="CheY-like_superfamily"/>
</dbReference>
<evidence type="ECO:0000256" key="1">
    <source>
        <dbReference type="ARBA" id="ARBA00022553"/>
    </source>
</evidence>
<dbReference type="PANTHER" id="PTHR48111">
    <property type="entry name" value="REGULATOR OF RPOS"/>
    <property type="match status" value="1"/>
</dbReference>
<feature type="domain" description="Response regulatory" evidence="8">
    <location>
        <begin position="2"/>
        <end position="116"/>
    </location>
</feature>
<protein>
    <submittedName>
        <fullName evidence="10">DNA-binding response regulator</fullName>
    </submittedName>
</protein>
<proteinExistence type="predicted"/>
<evidence type="ECO:0000313" key="10">
    <source>
        <dbReference type="EMBL" id="ORA29908.1"/>
    </source>
</evidence>
<keyword evidence="2" id="KW-0902">Two-component regulatory system</keyword>
<dbReference type="OrthoDB" id="5242569at2"/>
<evidence type="ECO:0000256" key="7">
    <source>
        <dbReference type="PROSITE-ProRule" id="PRU01091"/>
    </source>
</evidence>
<dbReference type="InterPro" id="IPR036388">
    <property type="entry name" value="WH-like_DNA-bd_sf"/>
</dbReference>
<dbReference type="PANTHER" id="PTHR48111:SF1">
    <property type="entry name" value="TWO-COMPONENT RESPONSE REGULATOR ORR33"/>
    <property type="match status" value="1"/>
</dbReference>
<dbReference type="Gene3D" id="1.10.10.10">
    <property type="entry name" value="Winged helix-like DNA-binding domain superfamily/Winged helix DNA-binding domain"/>
    <property type="match status" value="1"/>
</dbReference>
<dbReference type="RefSeq" id="WP_083167324.1">
    <property type="nucleotide sequence ID" value="NZ_MVHF01000034.1"/>
</dbReference>
<evidence type="ECO:0000259" key="9">
    <source>
        <dbReference type="PROSITE" id="PS51755"/>
    </source>
</evidence>
<dbReference type="InterPro" id="IPR039420">
    <property type="entry name" value="WalR-like"/>
</dbReference>
<keyword evidence="11" id="KW-1185">Reference proteome</keyword>